<evidence type="ECO:0000313" key="4">
    <source>
        <dbReference type="EMBL" id="CAL6056305.1"/>
    </source>
</evidence>
<feature type="domain" description="Ribosomal RNA methyltransferase FtsJ" evidence="2">
    <location>
        <begin position="192"/>
        <end position="337"/>
    </location>
</feature>
<feature type="compositionally biased region" description="Polar residues" evidence="1">
    <location>
        <begin position="527"/>
        <end position="558"/>
    </location>
</feature>
<dbReference type="Proteomes" id="UP001642409">
    <property type="component" value="Unassembled WGS sequence"/>
</dbReference>
<proteinExistence type="predicted"/>
<dbReference type="Pfam" id="PF01728">
    <property type="entry name" value="FtsJ"/>
    <property type="match status" value="1"/>
</dbReference>
<feature type="region of interest" description="Disordered" evidence="1">
    <location>
        <begin position="518"/>
        <end position="560"/>
    </location>
</feature>
<evidence type="ECO:0000259" key="2">
    <source>
        <dbReference type="Pfam" id="PF01728"/>
    </source>
</evidence>
<protein>
    <recommendedName>
        <fullName evidence="2">Ribosomal RNA methyltransferase FtsJ domain-containing protein</fullName>
    </recommendedName>
</protein>
<dbReference type="Gene3D" id="3.40.50.12760">
    <property type="match status" value="1"/>
</dbReference>
<sequence length="586" mass="67973">MSVGSAFSFFTSTLHSNFNLFNSLPFPAFIKQSPFQYLDQTLPNEFQIKSSNQTLNNGTVLGQNQTINKTFLEENVKIKRILRQIPRDLETNLNESKRAMNPYQYIYQKVDRFAEFKPYGIFTRIQQIVKEYSVVIQSNVVPSVIGTVVCISKQELTSTLSKFLQADLGTEMSTIRNNNGKIPIQLLNVHPQANLTTQNTIQIIEDKNRYDFKVFEAETQPIINQTNYVQLSSAVKKFTSDMGAKLLILEDLDFTNDNELADVWGHINSDLFVRQVQFIIQPHIIQYGGACCIKTRELNGQLFQQLIQILNCFFDEVCLIKPLFSRILTSERWIICKLKKRIDYNKIKYNILDQTLAQLVTQLNNYTILPDYDEEFTGISSFFDKKYNNLQLEKYIYNFNSDLVQVQNQFLKYQLIHFAFSNNREEIISALNDMIGQSAIEFNPNNFITGIVYPDNQRRFLLEQKYLNVIAGQNECGLKFILSNGEKKPLDWQVQEIVQQKQIIYKVVVKAEIEEKKRKKDAEAAKQTKQNKLQVQKNPGPQQQTALNNQPRIQQTAEETQEMIRQRLNNQNALSKKTSNLSRFAK</sequence>
<dbReference type="EMBL" id="CAXDID020000209">
    <property type="protein sequence ID" value="CAL6056305.1"/>
    <property type="molecule type" value="Genomic_DNA"/>
</dbReference>
<dbReference type="EMBL" id="CATOUU010000616">
    <property type="protein sequence ID" value="CAI9935578.1"/>
    <property type="molecule type" value="Genomic_DNA"/>
</dbReference>
<dbReference type="AlphaFoldDB" id="A0AA86UBB5"/>
<comment type="caution">
    <text evidence="3">The sequence shown here is derived from an EMBL/GenBank/DDBJ whole genome shotgun (WGS) entry which is preliminary data.</text>
</comment>
<dbReference type="GO" id="GO:0032259">
    <property type="term" value="P:methylation"/>
    <property type="evidence" value="ECO:0007669"/>
    <property type="project" value="InterPro"/>
</dbReference>
<dbReference type="InterPro" id="IPR002877">
    <property type="entry name" value="RNA_MeTrfase_FtsJ_dom"/>
</dbReference>
<feature type="region of interest" description="Disordered" evidence="1">
    <location>
        <begin position="567"/>
        <end position="586"/>
    </location>
</feature>
<evidence type="ECO:0000313" key="5">
    <source>
        <dbReference type="Proteomes" id="UP001642409"/>
    </source>
</evidence>
<reference evidence="3" key="1">
    <citation type="submission" date="2023-06" db="EMBL/GenBank/DDBJ databases">
        <authorList>
            <person name="Kurt Z."/>
        </authorList>
    </citation>
    <scope>NUCLEOTIDE SEQUENCE</scope>
</reference>
<accession>A0AA86UBB5</accession>
<dbReference type="GO" id="GO:0008168">
    <property type="term" value="F:methyltransferase activity"/>
    <property type="evidence" value="ECO:0007669"/>
    <property type="project" value="InterPro"/>
</dbReference>
<name>A0AA86UBB5_9EUKA</name>
<evidence type="ECO:0000313" key="3">
    <source>
        <dbReference type="EMBL" id="CAI9935578.1"/>
    </source>
</evidence>
<reference evidence="4 5" key="2">
    <citation type="submission" date="2024-07" db="EMBL/GenBank/DDBJ databases">
        <authorList>
            <person name="Akdeniz Z."/>
        </authorList>
    </citation>
    <scope>NUCLEOTIDE SEQUENCE [LARGE SCALE GENOMIC DNA]</scope>
</reference>
<organism evidence="3">
    <name type="scientific">Hexamita inflata</name>
    <dbReference type="NCBI Taxonomy" id="28002"/>
    <lineage>
        <taxon>Eukaryota</taxon>
        <taxon>Metamonada</taxon>
        <taxon>Diplomonadida</taxon>
        <taxon>Hexamitidae</taxon>
        <taxon>Hexamitinae</taxon>
        <taxon>Hexamita</taxon>
    </lineage>
</organism>
<keyword evidence="5" id="KW-1185">Reference proteome</keyword>
<evidence type="ECO:0000256" key="1">
    <source>
        <dbReference type="SAM" id="MobiDB-lite"/>
    </source>
</evidence>
<gene>
    <name evidence="3" type="ORF">HINF_LOCUS23223</name>
    <name evidence="4" type="ORF">HINF_LOCUS46963</name>
</gene>